<accession>A0A9J5WPM5</accession>
<dbReference type="Pfam" id="PF09331">
    <property type="entry name" value="DUF1985"/>
    <property type="match status" value="1"/>
</dbReference>
<reference evidence="2 3" key="1">
    <citation type="submission" date="2020-09" db="EMBL/GenBank/DDBJ databases">
        <title>De no assembly of potato wild relative species, Solanum commersonii.</title>
        <authorList>
            <person name="Cho K."/>
        </authorList>
    </citation>
    <scope>NUCLEOTIDE SEQUENCE [LARGE SCALE GENOMIC DNA]</scope>
    <source>
        <strain evidence="2">LZ3.2</strain>
        <tissue evidence="2">Leaf</tissue>
    </source>
</reference>
<proteinExistence type="predicted"/>
<dbReference type="OrthoDB" id="1194650at2759"/>
<evidence type="ECO:0000313" key="2">
    <source>
        <dbReference type="EMBL" id="KAG5576862.1"/>
    </source>
</evidence>
<evidence type="ECO:0000313" key="3">
    <source>
        <dbReference type="Proteomes" id="UP000824120"/>
    </source>
</evidence>
<keyword evidence="3" id="KW-1185">Reference proteome</keyword>
<dbReference type="InterPro" id="IPR015410">
    <property type="entry name" value="DUF1985"/>
</dbReference>
<evidence type="ECO:0000259" key="1">
    <source>
        <dbReference type="Pfam" id="PF09331"/>
    </source>
</evidence>
<sequence length="243" mass="27971">MNIVYELLKRRFIFEHHENKDEVLNNYCGMPLFFNKREFVIITRLKCHSPSKPIPIFTDTSKKHKESLCLLWFVHNVLMSKDVNNNIPHKWVKLSEDIKAFNNYPWDYDSYKLTGKYLLASLSPKINNLFGFPWNFMISSPRILRWLTAKNVKNPSDLFNHPYDAVMCYITNLKLSYVLYVATDESSVAAEAPYVANDASSVATFDLSLTICDSNVAIDDPYIAIDDASVATCDTNIAHITHM</sequence>
<dbReference type="AlphaFoldDB" id="A0A9J5WPM5"/>
<dbReference type="Proteomes" id="UP000824120">
    <property type="component" value="Chromosome 11"/>
</dbReference>
<feature type="domain" description="DUF1985" evidence="1">
    <location>
        <begin position="60"/>
        <end position="114"/>
    </location>
</feature>
<gene>
    <name evidence="2" type="ORF">H5410_056996</name>
</gene>
<dbReference type="PANTHER" id="PTHR48449:SF1">
    <property type="entry name" value="DUF1985 DOMAIN-CONTAINING PROTEIN"/>
    <property type="match status" value="1"/>
</dbReference>
<dbReference type="PANTHER" id="PTHR48449">
    <property type="entry name" value="DUF1985 DOMAIN-CONTAINING PROTEIN"/>
    <property type="match status" value="1"/>
</dbReference>
<name>A0A9J5WPM5_SOLCO</name>
<dbReference type="EMBL" id="JACXVP010000011">
    <property type="protein sequence ID" value="KAG5576862.1"/>
    <property type="molecule type" value="Genomic_DNA"/>
</dbReference>
<organism evidence="2 3">
    <name type="scientific">Solanum commersonii</name>
    <name type="common">Commerson's wild potato</name>
    <name type="synonym">Commerson's nightshade</name>
    <dbReference type="NCBI Taxonomy" id="4109"/>
    <lineage>
        <taxon>Eukaryota</taxon>
        <taxon>Viridiplantae</taxon>
        <taxon>Streptophyta</taxon>
        <taxon>Embryophyta</taxon>
        <taxon>Tracheophyta</taxon>
        <taxon>Spermatophyta</taxon>
        <taxon>Magnoliopsida</taxon>
        <taxon>eudicotyledons</taxon>
        <taxon>Gunneridae</taxon>
        <taxon>Pentapetalae</taxon>
        <taxon>asterids</taxon>
        <taxon>lamiids</taxon>
        <taxon>Solanales</taxon>
        <taxon>Solanaceae</taxon>
        <taxon>Solanoideae</taxon>
        <taxon>Solaneae</taxon>
        <taxon>Solanum</taxon>
    </lineage>
</organism>
<comment type="caution">
    <text evidence="2">The sequence shown here is derived from an EMBL/GenBank/DDBJ whole genome shotgun (WGS) entry which is preliminary data.</text>
</comment>
<protein>
    <recommendedName>
        <fullName evidence="1">DUF1985 domain-containing protein</fullName>
    </recommendedName>
</protein>